<dbReference type="Proteomes" id="UP000482634">
    <property type="component" value="Unassembled WGS sequence"/>
</dbReference>
<evidence type="ECO:0000313" key="2">
    <source>
        <dbReference type="Proteomes" id="UP000482634"/>
    </source>
</evidence>
<gene>
    <name evidence="1" type="ORF">G3436_22385</name>
</gene>
<organism evidence="1 2">
    <name type="scientific">Pseudomonas brassicae</name>
    <dbReference type="NCBI Taxonomy" id="2708063"/>
    <lineage>
        <taxon>Bacteria</taxon>
        <taxon>Pseudomonadati</taxon>
        <taxon>Pseudomonadota</taxon>
        <taxon>Gammaproteobacteria</taxon>
        <taxon>Pseudomonadales</taxon>
        <taxon>Pseudomonadaceae</taxon>
        <taxon>Pseudomonas</taxon>
    </lineage>
</organism>
<feature type="non-terminal residue" evidence="1">
    <location>
        <position position="1"/>
    </location>
</feature>
<keyword evidence="2" id="KW-1185">Reference proteome</keyword>
<proteinExistence type="predicted"/>
<dbReference type="SUPFAM" id="SSF53901">
    <property type="entry name" value="Thiolase-like"/>
    <property type="match status" value="1"/>
</dbReference>
<reference evidence="1 2" key="1">
    <citation type="submission" date="2020-02" db="EMBL/GenBank/DDBJ databases">
        <title>Broccoli isolated Pseudomonas sp.</title>
        <authorList>
            <person name="Fujikawa T."/>
            <person name="Sawada H."/>
        </authorList>
    </citation>
    <scope>NUCLEOTIDE SEQUENCE [LARGE SCALE GENOMIC DNA]</scope>
    <source>
        <strain evidence="1 2">MAFF212427</strain>
    </source>
</reference>
<dbReference type="InterPro" id="IPR016039">
    <property type="entry name" value="Thiolase-like"/>
</dbReference>
<protein>
    <submittedName>
        <fullName evidence="1">Beta-ketoacyl-[acyl-carrier-protein] synthase II</fullName>
    </submittedName>
</protein>
<dbReference type="GO" id="GO:0016746">
    <property type="term" value="F:acyltransferase activity"/>
    <property type="evidence" value="ECO:0007669"/>
    <property type="project" value="InterPro"/>
</dbReference>
<evidence type="ECO:0000313" key="1">
    <source>
        <dbReference type="EMBL" id="NER66103.1"/>
    </source>
</evidence>
<comment type="caution">
    <text evidence="1">The sequence shown here is derived from an EMBL/GenBank/DDBJ whole genome shotgun (WGS) entry which is preliminary data.</text>
</comment>
<accession>A0A6B3NW77</accession>
<name>A0A6B3NW77_9PSED</name>
<dbReference type="EMBL" id="JAAHBU010000386">
    <property type="protein sequence ID" value="NER66103.1"/>
    <property type="molecule type" value="Genomic_DNA"/>
</dbReference>
<sequence length="59" mass="6307">NAEGRLPPHVWDGQADPELPALNLIDGQARLPATRPRQLMSNSFAFGGNNVSLILGDTP</sequence>
<dbReference type="Gene3D" id="3.40.47.10">
    <property type="match status" value="1"/>
</dbReference>
<dbReference type="AlphaFoldDB" id="A0A6B3NW77"/>